<dbReference type="AlphaFoldDB" id="A0A5J5IYS1"/>
<organism evidence="1 2">
    <name type="scientific">Microbacterium rhizomatis</name>
    <dbReference type="NCBI Taxonomy" id="1631477"/>
    <lineage>
        <taxon>Bacteria</taxon>
        <taxon>Bacillati</taxon>
        <taxon>Actinomycetota</taxon>
        <taxon>Actinomycetes</taxon>
        <taxon>Micrococcales</taxon>
        <taxon>Microbacteriaceae</taxon>
        <taxon>Microbacterium</taxon>
    </lineage>
</organism>
<dbReference type="Gene3D" id="1.10.8.1060">
    <property type="entry name" value="Corynebacterium glutamicum thioredoxin-dependent arsenate reductase, N-terminal domain"/>
    <property type="match status" value="1"/>
</dbReference>
<dbReference type="RefSeq" id="WP_150450506.1">
    <property type="nucleotide sequence ID" value="NZ_VYSA01000006.1"/>
</dbReference>
<accession>A0A5J5IYS1</accession>
<evidence type="ECO:0008006" key="3">
    <source>
        <dbReference type="Google" id="ProtNLM"/>
    </source>
</evidence>
<dbReference type="NCBIfam" id="NF046112">
    <property type="entry name" value="MSMEG_6209_Nter"/>
    <property type="match status" value="1"/>
</dbReference>
<dbReference type="Proteomes" id="UP000325827">
    <property type="component" value="Unassembled WGS sequence"/>
</dbReference>
<dbReference type="OrthoDB" id="4277148at2"/>
<evidence type="ECO:0000313" key="1">
    <source>
        <dbReference type="EMBL" id="KAA9105047.1"/>
    </source>
</evidence>
<protein>
    <recommendedName>
        <fullName evidence="3">DUF3562 domain-containing protein</fullName>
    </recommendedName>
</protein>
<gene>
    <name evidence="1" type="ORF">F6B43_18550</name>
</gene>
<reference evidence="2" key="1">
    <citation type="submission" date="2019-09" db="EMBL/GenBank/DDBJ databases">
        <title>Mumia zhuanghuii sp. nov. isolated from the intestinal contents of plateau pika (Ochotona curzoniae) in the Qinghai-Tibet plateau of China.</title>
        <authorList>
            <person name="Tian Z."/>
        </authorList>
    </citation>
    <scope>NUCLEOTIDE SEQUENCE [LARGE SCALE GENOMIC DNA]</scope>
    <source>
        <strain evidence="2">JCM 30598</strain>
    </source>
</reference>
<evidence type="ECO:0000313" key="2">
    <source>
        <dbReference type="Proteomes" id="UP000325827"/>
    </source>
</evidence>
<comment type="caution">
    <text evidence="1">The sequence shown here is derived from an EMBL/GenBank/DDBJ whole genome shotgun (WGS) entry which is preliminary data.</text>
</comment>
<keyword evidence="2" id="KW-1185">Reference proteome</keyword>
<proteinExistence type="predicted"/>
<name>A0A5J5IYS1_9MICO</name>
<sequence length="68" mass="7572">MTHDNSDDGDALEQVVVRLTGRFPDLAVDTVRTTVTEVYASFADAHVRDFLPVLVENEAKKQLKSLAR</sequence>
<dbReference type="EMBL" id="VYSA01000006">
    <property type="protein sequence ID" value="KAA9105047.1"/>
    <property type="molecule type" value="Genomic_DNA"/>
</dbReference>